<name>A0A5B9D687_9ARCH</name>
<protein>
    <submittedName>
        <fullName evidence="2">DUF6293 family protein</fullName>
    </submittedName>
</protein>
<reference evidence="2 3" key="1">
    <citation type="journal article" date="2020" name="Nature">
        <title>Isolation of an archaeon at the prokaryote-eukaryote interface.</title>
        <authorList>
            <person name="Imachi H."/>
            <person name="Nobu M.K."/>
            <person name="Nakahara N."/>
            <person name="Morono Y."/>
            <person name="Ogawara M."/>
            <person name="Takaki Y."/>
            <person name="Takano Y."/>
            <person name="Uematsu K."/>
            <person name="Ikuta T."/>
            <person name="Ito M."/>
            <person name="Matsui Y."/>
            <person name="Miyazaki M."/>
            <person name="Murata K."/>
            <person name="Saito Y."/>
            <person name="Sakai S."/>
            <person name="Song C."/>
            <person name="Tasumi E."/>
            <person name="Yamanaka Y."/>
            <person name="Yamaguchi T."/>
            <person name="Kamagata Y."/>
            <person name="Tamaki H."/>
            <person name="Takai K."/>
        </authorList>
    </citation>
    <scope>NUCLEOTIDE SEQUENCE [LARGE SCALE GENOMIC DNA]</scope>
    <source>
        <strain evidence="2 3">MK-D1</strain>
    </source>
</reference>
<evidence type="ECO:0000313" key="2">
    <source>
        <dbReference type="EMBL" id="QEE14496.1"/>
    </source>
</evidence>
<dbReference type="Gene3D" id="1.10.10.10">
    <property type="entry name" value="Winged helix-like DNA-binding domain superfamily/Winged helix DNA-binding domain"/>
    <property type="match status" value="1"/>
</dbReference>
<dbReference type="KEGG" id="psyt:DSAG12_00309"/>
<sequence length="252" mass="29408">MEKIVYISTLGINKKEKRANLDPIIAALRGIRLDRIYKFYFLTEKYESTIKSEIESHFFFPKDTVNYLIIDPFDYESVLNSVLEIHSLHKDLKVDFIVNVTGGTKVMSLGAFMGANLIGARIQYIKAPDKFNHNLNERNTFIDIEMPSVPISDITNVQKVILFVLNSNMKNKKKPEILNQSELAVEINEPKWRKYWRDSKTTKMKGQNLSYHVKKLEKHKLLIRSHNVEDNRAFELRLTRMGTILANYLIRT</sequence>
<feature type="domain" description="Card1 CARF" evidence="1">
    <location>
        <begin position="40"/>
        <end position="138"/>
    </location>
</feature>
<reference evidence="2 3" key="2">
    <citation type="journal article" date="2024" name="Int. J. Syst. Evol. Microbiol.">
        <title>Promethearchaeum syntrophicum gen. nov., sp. nov., an anaerobic, obligately syntrophic archaeon, the first isolate of the lineage 'Asgard' archaea, and proposal of the new archaeal phylum Promethearchaeota phyl. nov. and kingdom Promethearchaeati regn. nov.</title>
        <authorList>
            <person name="Imachi H."/>
            <person name="Nobu M.K."/>
            <person name="Kato S."/>
            <person name="Takaki Y."/>
            <person name="Miyazaki M."/>
            <person name="Miyata M."/>
            <person name="Ogawara M."/>
            <person name="Saito Y."/>
            <person name="Sakai S."/>
            <person name="Tahara Y.O."/>
            <person name="Takano Y."/>
            <person name="Tasumi E."/>
            <person name="Uematsu K."/>
            <person name="Yoshimura T."/>
            <person name="Itoh T."/>
            <person name="Ohkuma M."/>
            <person name="Takai K."/>
        </authorList>
    </citation>
    <scope>NUCLEOTIDE SEQUENCE [LARGE SCALE GENOMIC DNA]</scope>
    <source>
        <strain evidence="2 3">MK-D1</strain>
    </source>
</reference>
<organism evidence="2 3">
    <name type="scientific">Promethearchaeum syntrophicum</name>
    <dbReference type="NCBI Taxonomy" id="2594042"/>
    <lineage>
        <taxon>Archaea</taxon>
        <taxon>Promethearchaeati</taxon>
        <taxon>Promethearchaeota</taxon>
        <taxon>Promethearchaeia</taxon>
        <taxon>Promethearchaeales</taxon>
        <taxon>Promethearchaeaceae</taxon>
        <taxon>Promethearchaeum</taxon>
    </lineage>
</organism>
<dbReference type="Proteomes" id="UP000321408">
    <property type="component" value="Chromosome"/>
</dbReference>
<keyword evidence="3" id="KW-1185">Reference proteome</keyword>
<evidence type="ECO:0000259" key="1">
    <source>
        <dbReference type="Pfam" id="PF23400"/>
    </source>
</evidence>
<dbReference type="InterPro" id="IPR056339">
    <property type="entry name" value="CARF_Card1"/>
</dbReference>
<evidence type="ECO:0000313" key="3">
    <source>
        <dbReference type="Proteomes" id="UP000321408"/>
    </source>
</evidence>
<dbReference type="AlphaFoldDB" id="A0A5B9D687"/>
<dbReference type="SUPFAM" id="SSF52980">
    <property type="entry name" value="Restriction endonuclease-like"/>
    <property type="match status" value="1"/>
</dbReference>
<dbReference type="GeneID" id="41328312"/>
<dbReference type="EMBL" id="CP042905">
    <property type="protein sequence ID" value="QEE14496.1"/>
    <property type="molecule type" value="Genomic_DNA"/>
</dbReference>
<dbReference type="InterPro" id="IPR011335">
    <property type="entry name" value="Restrct_endonuc-II-like"/>
</dbReference>
<dbReference type="Gene3D" id="3.40.50.10770">
    <property type="entry name" value="Hypothetical protein VC1899 like domain (Restriction endonuclease-like)"/>
    <property type="match status" value="1"/>
</dbReference>
<accession>A0A5B9D687</accession>
<gene>
    <name evidence="2" type="ORF">DSAG12_00309</name>
</gene>
<dbReference type="RefSeq" id="WP_147661449.1">
    <property type="nucleotide sequence ID" value="NZ_CP042905.2"/>
</dbReference>
<proteinExistence type="predicted"/>
<dbReference type="Pfam" id="PF23400">
    <property type="entry name" value="CARF_Card1"/>
    <property type="match status" value="1"/>
</dbReference>
<dbReference type="InterPro" id="IPR036388">
    <property type="entry name" value="WH-like_DNA-bd_sf"/>
</dbReference>